<keyword evidence="3" id="KW-1185">Reference proteome</keyword>
<reference evidence="2 3" key="1">
    <citation type="journal article" date="2013" name="BMC Genomics">
        <title>Reconstruction of the lipid metabolism for the microalga Monoraphidium neglectum from its genome sequence reveals characteristics suitable for biofuel production.</title>
        <authorList>
            <person name="Bogen C."/>
            <person name="Al-Dilaimi A."/>
            <person name="Albersmeier A."/>
            <person name="Wichmann J."/>
            <person name="Grundmann M."/>
            <person name="Rupp O."/>
            <person name="Lauersen K.J."/>
            <person name="Blifernez-Klassen O."/>
            <person name="Kalinowski J."/>
            <person name="Goesmann A."/>
            <person name="Mussgnug J.H."/>
            <person name="Kruse O."/>
        </authorList>
    </citation>
    <scope>NUCLEOTIDE SEQUENCE [LARGE SCALE GENOMIC DNA]</scope>
    <source>
        <strain evidence="2 3">SAG 48.87</strain>
    </source>
</reference>
<feature type="compositionally biased region" description="Basic and acidic residues" evidence="1">
    <location>
        <begin position="263"/>
        <end position="273"/>
    </location>
</feature>
<sequence>MSSKRQRKHKELGSLKTKQHAPQIDALDLLGEVDELGDDGLNGSNALILTAQPKGGKAAAKQARAQEQQQRALSKAEQRKLKQVQLKKERRDGLEQVFTQLQQSSVADDRLQLLRPLHMRGARETKKQRLRRALKLQRAGVETEAAAELLVERRRPRGSSGGGGDSSSGSEGSDDEESDEEAGRSARFGAKGGAAQPPVADEGERVERAEQQQQGQCEVPAKRQRVDAGQQQRQQKEQQPAQRPAAQPVEGASDEEGPAAAAHQEKGEDGSMA</sequence>
<feature type="compositionally biased region" description="Low complexity" evidence="1">
    <location>
        <begin position="227"/>
        <end position="248"/>
    </location>
</feature>
<gene>
    <name evidence="2" type="ORF">MNEG_11962</name>
</gene>
<organism evidence="2 3">
    <name type="scientific">Monoraphidium neglectum</name>
    <dbReference type="NCBI Taxonomy" id="145388"/>
    <lineage>
        <taxon>Eukaryota</taxon>
        <taxon>Viridiplantae</taxon>
        <taxon>Chlorophyta</taxon>
        <taxon>core chlorophytes</taxon>
        <taxon>Chlorophyceae</taxon>
        <taxon>CS clade</taxon>
        <taxon>Sphaeropleales</taxon>
        <taxon>Selenastraceae</taxon>
        <taxon>Monoraphidium</taxon>
    </lineage>
</organism>
<feature type="region of interest" description="Disordered" evidence="1">
    <location>
        <begin position="150"/>
        <end position="273"/>
    </location>
</feature>
<accession>A0A0D2M3V9</accession>
<feature type="compositionally biased region" description="Low complexity" evidence="1">
    <location>
        <begin position="56"/>
        <end position="72"/>
    </location>
</feature>
<dbReference type="Proteomes" id="UP000054498">
    <property type="component" value="Unassembled WGS sequence"/>
</dbReference>
<evidence type="ECO:0000256" key="1">
    <source>
        <dbReference type="SAM" id="MobiDB-lite"/>
    </source>
</evidence>
<dbReference type="STRING" id="145388.A0A0D2M3V9"/>
<dbReference type="RefSeq" id="XP_013895021.1">
    <property type="nucleotide sequence ID" value="XM_014039567.1"/>
</dbReference>
<name>A0A0D2M3V9_9CHLO</name>
<dbReference type="EMBL" id="KK103208">
    <property type="protein sequence ID" value="KIY96001.1"/>
    <property type="molecule type" value="Genomic_DNA"/>
</dbReference>
<feature type="region of interest" description="Disordered" evidence="1">
    <location>
        <begin position="118"/>
        <end position="138"/>
    </location>
</feature>
<protein>
    <submittedName>
        <fullName evidence="2">Uncharacterized protein</fullName>
    </submittedName>
</protein>
<proteinExistence type="predicted"/>
<evidence type="ECO:0000313" key="2">
    <source>
        <dbReference type="EMBL" id="KIY96001.1"/>
    </source>
</evidence>
<dbReference type="AlphaFoldDB" id="A0A0D2M3V9"/>
<dbReference type="GeneID" id="25729277"/>
<evidence type="ECO:0000313" key="3">
    <source>
        <dbReference type="Proteomes" id="UP000054498"/>
    </source>
</evidence>
<feature type="region of interest" description="Disordered" evidence="1">
    <location>
        <begin position="56"/>
        <end position="78"/>
    </location>
</feature>
<dbReference type="KEGG" id="mng:MNEG_11962"/>